<dbReference type="GO" id="GO:0003735">
    <property type="term" value="F:structural constituent of ribosome"/>
    <property type="evidence" value="ECO:0007669"/>
    <property type="project" value="InterPro"/>
</dbReference>
<organism evidence="7 8">
    <name type="scientific">Candidatus Nesciobacter abundans</name>
    <dbReference type="NCBI Taxonomy" id="2601668"/>
    <lineage>
        <taxon>Bacteria</taxon>
        <taxon>Pseudomonadati</taxon>
        <taxon>Pseudomonadota</taxon>
        <taxon>Alphaproteobacteria</taxon>
        <taxon>Holosporales</taxon>
        <taxon>Holosporaceae</taxon>
        <taxon>Candidatus Nesciobacter</taxon>
    </lineage>
</organism>
<gene>
    <name evidence="7" type="primary">rpsH</name>
    <name evidence="7" type="ORF">FZC36_00480</name>
</gene>
<proteinExistence type="inferred from homology"/>
<dbReference type="Pfam" id="PF00410">
    <property type="entry name" value="Ribosomal_S8"/>
    <property type="match status" value="1"/>
</dbReference>
<evidence type="ECO:0000313" key="7">
    <source>
        <dbReference type="EMBL" id="QEK38915.1"/>
    </source>
</evidence>
<dbReference type="Proteomes" id="UP000324924">
    <property type="component" value="Chromosome"/>
</dbReference>
<dbReference type="SUPFAM" id="SSF56047">
    <property type="entry name" value="Ribosomal protein S8"/>
    <property type="match status" value="1"/>
</dbReference>
<keyword evidence="3" id="KW-0687">Ribonucleoprotein</keyword>
<evidence type="ECO:0000256" key="6">
    <source>
        <dbReference type="ARBA" id="ARBA00046740"/>
    </source>
</evidence>
<name>A0A5C0UFP5_9PROT</name>
<dbReference type="KEGG" id="nabu:FZC36_00480"/>
<dbReference type="InterPro" id="IPR035987">
    <property type="entry name" value="Ribosomal_uS8_sf"/>
</dbReference>
<dbReference type="Gene3D" id="3.30.1490.10">
    <property type="match status" value="1"/>
</dbReference>
<dbReference type="RefSeq" id="WP_148972038.1">
    <property type="nucleotide sequence ID" value="NZ_CP043314.1"/>
</dbReference>
<evidence type="ECO:0000256" key="3">
    <source>
        <dbReference type="ARBA" id="ARBA00023274"/>
    </source>
</evidence>
<dbReference type="GO" id="GO:0006412">
    <property type="term" value="P:translation"/>
    <property type="evidence" value="ECO:0007669"/>
    <property type="project" value="InterPro"/>
</dbReference>
<evidence type="ECO:0000256" key="5">
    <source>
        <dbReference type="ARBA" id="ARBA00035525"/>
    </source>
</evidence>
<keyword evidence="8" id="KW-1185">Reference proteome</keyword>
<sequence length="129" mass="14621">MINDRISDSFSRVRNALLVGKKHVSVLNSAIVKSVFKVIQEEGFIEDIKENSDRELLIKLKYDKKGIPVIRGISRISKSSKRVYYKCKDFDGMRRKDFSMFIVTTSVGVMSDREALRSGVGGELIGKVF</sequence>
<dbReference type="Gene3D" id="3.30.1370.30">
    <property type="match status" value="1"/>
</dbReference>
<keyword evidence="2 7" id="KW-0689">Ribosomal protein</keyword>
<dbReference type="GO" id="GO:0005840">
    <property type="term" value="C:ribosome"/>
    <property type="evidence" value="ECO:0007669"/>
    <property type="project" value="UniProtKB-KW"/>
</dbReference>
<dbReference type="InterPro" id="IPR000630">
    <property type="entry name" value="Ribosomal_uS8"/>
</dbReference>
<evidence type="ECO:0000256" key="2">
    <source>
        <dbReference type="ARBA" id="ARBA00022980"/>
    </source>
</evidence>
<comment type="subunit">
    <text evidence="6">Part of the 30S ribosomal subunit. Contacts proteins S5 and S12.</text>
</comment>
<dbReference type="AlphaFoldDB" id="A0A5C0UFP5"/>
<accession>A0A5C0UFP5</accession>
<reference evidence="7 8" key="1">
    <citation type="submission" date="2019-08" db="EMBL/GenBank/DDBJ databases">
        <title>Highly reduced genomes of protist endosymbionts show evolutionary convergence.</title>
        <authorList>
            <person name="George E."/>
            <person name="Husnik F."/>
            <person name="Tashyreva D."/>
            <person name="Prokopchuk G."/>
            <person name="Horak A."/>
            <person name="Kwong W.K."/>
            <person name="Lukes J."/>
            <person name="Keeling P.J."/>
        </authorList>
    </citation>
    <scope>NUCLEOTIDE SEQUENCE [LARGE SCALE GENOMIC DNA]</scope>
    <source>
        <strain evidence="7">1604HC</strain>
    </source>
</reference>
<evidence type="ECO:0000256" key="1">
    <source>
        <dbReference type="ARBA" id="ARBA00006471"/>
    </source>
</evidence>
<dbReference type="GO" id="GO:1990904">
    <property type="term" value="C:ribonucleoprotein complex"/>
    <property type="evidence" value="ECO:0007669"/>
    <property type="project" value="UniProtKB-KW"/>
</dbReference>
<dbReference type="PANTHER" id="PTHR11758">
    <property type="entry name" value="40S RIBOSOMAL PROTEIN S15A"/>
    <property type="match status" value="1"/>
</dbReference>
<evidence type="ECO:0000313" key="8">
    <source>
        <dbReference type="Proteomes" id="UP000324924"/>
    </source>
</evidence>
<dbReference type="OrthoDB" id="9802617at2"/>
<dbReference type="EMBL" id="CP043314">
    <property type="protein sequence ID" value="QEK38915.1"/>
    <property type="molecule type" value="Genomic_DNA"/>
</dbReference>
<comment type="similarity">
    <text evidence="1">Belongs to the universal ribosomal protein uS8 family.</text>
</comment>
<protein>
    <recommendedName>
        <fullName evidence="4">Small ribosomal subunit protein uS8</fullName>
    </recommendedName>
    <alternativeName>
        <fullName evidence="5">30S ribosomal protein S8</fullName>
    </alternativeName>
</protein>
<evidence type="ECO:0000256" key="4">
    <source>
        <dbReference type="ARBA" id="ARBA00035258"/>
    </source>
</evidence>